<dbReference type="EMBL" id="SLXM01000016">
    <property type="protein sequence ID" value="TCP21741.1"/>
    <property type="molecule type" value="Genomic_DNA"/>
</dbReference>
<keyword evidence="1" id="KW-1133">Transmembrane helix</keyword>
<organism evidence="3 4">
    <name type="scientific">Tenacibaculum skagerrakense</name>
    <dbReference type="NCBI Taxonomy" id="186571"/>
    <lineage>
        <taxon>Bacteria</taxon>
        <taxon>Pseudomonadati</taxon>
        <taxon>Bacteroidota</taxon>
        <taxon>Flavobacteriia</taxon>
        <taxon>Flavobacteriales</taxon>
        <taxon>Flavobacteriaceae</taxon>
        <taxon>Tenacibaculum</taxon>
    </lineage>
</organism>
<dbReference type="SUPFAM" id="SSF48452">
    <property type="entry name" value="TPR-like"/>
    <property type="match status" value="2"/>
</dbReference>
<sequence length="862" mass="99127">MVSLFTLFIYFPNIQAQEISKAFDSILALPGKNIDKLGAYSNLLEKYKKEENFKQLGDDAHELAKKIYKEDIDKAIFYNNVGINAKQKVVPLDTCSIKTSFYNVGFYNKSKKNYKEAIDGYKKALTYSDCKDFDRKSKKYITACYNAIATIYFNEEDYYYAVSNYENASKFIDTTQIASLINLHINTGKAYKSIRSKKSGEKAIENFLKAESLYSLLPDFKEEDKFGIYYTIGGQYFQNGNNIEKSFDYYNKALDLVDNISDSNELKRFYFNLGYTYQNYDEEKSKKYYKKSLEYQAEDDEFRKKTFFGLGENASIHGDYVSAQNYFLKSLSFILGESITEEPEHISTENLKKVQDKGFLLELFRTQMENWDRMLQVSSDDTIAKQIINKAKQCDNLVNLMLLDDLSPNSKLLLRDLASEIYILALEACYKIDDIETAFYFIEKNKALLLIRDLRKEKLIDKDSTISYRNYFTSPELSKIVTLNEVRLYENEVVINYIMAERLAGKVPNAYGLFISNNHKKLFKIENVEELIKNITEFRSRLNQPFETENDKTQYLKVAHSIYELLIPESIHKLIDHKKITILGDHTISFVPFEALIPKEDKLEYLVSLNEVNYDYSLTFREENSETKFNASKNYLGIAPVNFSDKLISLKNTEKEIELGEGFYSGKLLMGKNATADNFKKIASNYKILHLATHANASDTINPWIAFRNSKLKLSQLDSIKTQADLVVLSACNTSLGQIVRGEGVMSLARGFFASGAKTVIPSLWEVNDKSTTAITSKFYEYLSEGISKSEALRKAKIFYLENNTDAEASPYYWASLIMIGDDSVLLPDNNNIALFSIASLITLFLLFIVWKFVSRNKRSKL</sequence>
<gene>
    <name evidence="3" type="ORF">EV195_1167</name>
</gene>
<evidence type="ECO:0000259" key="2">
    <source>
        <dbReference type="Pfam" id="PF12770"/>
    </source>
</evidence>
<keyword evidence="1" id="KW-0812">Transmembrane</keyword>
<keyword evidence="1" id="KW-0472">Membrane</keyword>
<dbReference type="AlphaFoldDB" id="A0A4R2NJW8"/>
<evidence type="ECO:0000256" key="1">
    <source>
        <dbReference type="SAM" id="Phobius"/>
    </source>
</evidence>
<dbReference type="Gene3D" id="1.25.40.10">
    <property type="entry name" value="Tetratricopeptide repeat domain"/>
    <property type="match status" value="2"/>
</dbReference>
<accession>A0A4R2NJW8</accession>
<reference evidence="3 4" key="1">
    <citation type="submission" date="2019-03" db="EMBL/GenBank/DDBJ databases">
        <title>Genomic Encyclopedia of Type Strains, Phase IV (KMG-IV): sequencing the most valuable type-strain genomes for metagenomic binning, comparative biology and taxonomic classification.</title>
        <authorList>
            <person name="Goeker M."/>
        </authorList>
    </citation>
    <scope>NUCLEOTIDE SEQUENCE [LARGE SCALE GENOMIC DNA]</scope>
    <source>
        <strain evidence="3 4">DSM 14836</strain>
    </source>
</reference>
<dbReference type="Pfam" id="PF12770">
    <property type="entry name" value="CHAT"/>
    <property type="match status" value="1"/>
</dbReference>
<keyword evidence="4" id="KW-1185">Reference proteome</keyword>
<dbReference type="PANTHER" id="PTHR10098">
    <property type="entry name" value="RAPSYN-RELATED"/>
    <property type="match status" value="1"/>
</dbReference>
<proteinExistence type="predicted"/>
<comment type="caution">
    <text evidence="3">The sequence shown here is derived from an EMBL/GenBank/DDBJ whole genome shotgun (WGS) entry which is preliminary data.</text>
</comment>
<protein>
    <submittedName>
        <fullName evidence="3">CHAT domain-containing protein</fullName>
    </submittedName>
</protein>
<dbReference type="InterPro" id="IPR024983">
    <property type="entry name" value="CHAT_dom"/>
</dbReference>
<name>A0A4R2NJW8_9FLAO</name>
<evidence type="ECO:0000313" key="3">
    <source>
        <dbReference type="EMBL" id="TCP21741.1"/>
    </source>
</evidence>
<feature type="domain" description="CHAT" evidence="2">
    <location>
        <begin position="557"/>
        <end position="822"/>
    </location>
</feature>
<feature type="transmembrane region" description="Helical" evidence="1">
    <location>
        <begin position="833"/>
        <end position="854"/>
    </location>
</feature>
<evidence type="ECO:0000313" key="4">
    <source>
        <dbReference type="Proteomes" id="UP000294564"/>
    </source>
</evidence>
<dbReference type="Proteomes" id="UP000294564">
    <property type="component" value="Unassembled WGS sequence"/>
</dbReference>
<dbReference type="InterPro" id="IPR011990">
    <property type="entry name" value="TPR-like_helical_dom_sf"/>
</dbReference>